<evidence type="ECO:0000256" key="1">
    <source>
        <dbReference type="SAM" id="MobiDB-lite"/>
    </source>
</evidence>
<feature type="region of interest" description="Disordered" evidence="1">
    <location>
        <begin position="1"/>
        <end position="22"/>
    </location>
</feature>
<gene>
    <name evidence="2" type="ORF">QGN17_14565</name>
</gene>
<organism evidence="2 3">
    <name type="scientific">Sphingomonas oryzagri</name>
    <dbReference type="NCBI Taxonomy" id="3042314"/>
    <lineage>
        <taxon>Bacteria</taxon>
        <taxon>Pseudomonadati</taxon>
        <taxon>Pseudomonadota</taxon>
        <taxon>Alphaproteobacteria</taxon>
        <taxon>Sphingomonadales</taxon>
        <taxon>Sphingomonadaceae</taxon>
        <taxon>Sphingomonas</taxon>
    </lineage>
</organism>
<protein>
    <submittedName>
        <fullName evidence="2">TniB family NTP-binding protein</fullName>
    </submittedName>
</protein>
<name>A0ABT6N4E9_9SPHN</name>
<dbReference type="EMBL" id="JARYGZ010000002">
    <property type="protein sequence ID" value="MDH7639956.1"/>
    <property type="molecule type" value="Genomic_DNA"/>
</dbReference>
<dbReference type="InterPro" id="IPR008868">
    <property type="entry name" value="TniB"/>
</dbReference>
<dbReference type="RefSeq" id="WP_281045320.1">
    <property type="nucleotide sequence ID" value="NZ_JARYGZ010000002.1"/>
</dbReference>
<evidence type="ECO:0000313" key="3">
    <source>
        <dbReference type="Proteomes" id="UP001160625"/>
    </source>
</evidence>
<sequence>MSAGREFRGPATGRALSEGDDAATARETAAWTAYLGIDVEHAPQKAIKGRIEAMRQSTLGIRGRPLPGLRLSQVSQAGKTWTLKSYIAELKTKTAAATGLSPHPHQAIYIGLKKRTTVKMLFQNVLAKLGDPHVNVGNVEILEQRCKELLLEHGVQLLFVDEVQHLLGGSQVKEDVTDQLKTFMDEGLVPIVMAGNERSREFFEANPQLAGRLGTPLELAPATMESVDAARAFATFCDNLDQAMVDAGCVRRLSGLGTGAILARMVDAATGHVGRVHRIVEEALRFSARRGADFVEEYDLSYSVRHFAIPNGWVDENPFAEPDSW</sequence>
<dbReference type="InterPro" id="IPR027417">
    <property type="entry name" value="P-loop_NTPase"/>
</dbReference>
<dbReference type="Gene3D" id="3.40.50.300">
    <property type="entry name" value="P-loop containing nucleotide triphosphate hydrolases"/>
    <property type="match status" value="1"/>
</dbReference>
<evidence type="ECO:0000313" key="2">
    <source>
        <dbReference type="EMBL" id="MDH7639956.1"/>
    </source>
</evidence>
<keyword evidence="3" id="KW-1185">Reference proteome</keyword>
<dbReference type="Proteomes" id="UP001160625">
    <property type="component" value="Unassembled WGS sequence"/>
</dbReference>
<reference evidence="2" key="1">
    <citation type="submission" date="2023-04" db="EMBL/GenBank/DDBJ databases">
        <title>Sphingomonas sp. MAHUQ-71 isolated from rice field.</title>
        <authorList>
            <person name="Huq M.A."/>
        </authorList>
    </citation>
    <scope>NUCLEOTIDE SEQUENCE</scope>
    <source>
        <strain evidence="2">MAHUQ-71</strain>
    </source>
</reference>
<dbReference type="SUPFAM" id="SSF52540">
    <property type="entry name" value="P-loop containing nucleoside triphosphate hydrolases"/>
    <property type="match status" value="1"/>
</dbReference>
<proteinExistence type="predicted"/>
<accession>A0ABT6N4E9</accession>
<dbReference type="Pfam" id="PF05621">
    <property type="entry name" value="TniB"/>
    <property type="match status" value="1"/>
</dbReference>
<comment type="caution">
    <text evidence="2">The sequence shown here is derived from an EMBL/GenBank/DDBJ whole genome shotgun (WGS) entry which is preliminary data.</text>
</comment>